<evidence type="ECO:0000313" key="8">
    <source>
        <dbReference type="Proteomes" id="UP001521222"/>
    </source>
</evidence>
<dbReference type="CDD" id="cd10317">
    <property type="entry name" value="RGL4_C"/>
    <property type="match status" value="1"/>
</dbReference>
<evidence type="ECO:0000256" key="3">
    <source>
        <dbReference type="ARBA" id="ARBA00023326"/>
    </source>
</evidence>
<protein>
    <recommendedName>
        <fullName evidence="9">Rhamnogalacturonan endolyase</fullName>
    </recommendedName>
</protein>
<evidence type="ECO:0000259" key="5">
    <source>
        <dbReference type="Pfam" id="PF14683"/>
    </source>
</evidence>
<keyword evidence="3" id="KW-0624">Polysaccharide degradation</keyword>
<dbReference type="InterPro" id="IPR008979">
    <property type="entry name" value="Galactose-bd-like_sf"/>
</dbReference>
<accession>A0ABR3QZU5</accession>
<comment type="caution">
    <text evidence="7">The sequence shown here is derived from an EMBL/GenBank/DDBJ whole genome shotgun (WGS) entry which is preliminary data.</text>
</comment>
<evidence type="ECO:0000313" key="7">
    <source>
        <dbReference type="EMBL" id="KAL1597676.1"/>
    </source>
</evidence>
<feature type="domain" description="Rhamnogalacturonan lyase" evidence="5">
    <location>
        <begin position="142"/>
        <end position="314"/>
    </location>
</feature>
<dbReference type="InterPro" id="IPR016590">
    <property type="entry name" value="Rhamnogalacturonase_B"/>
</dbReference>
<dbReference type="SUPFAM" id="SSF49452">
    <property type="entry name" value="Starch-binding domain-like"/>
    <property type="match status" value="1"/>
</dbReference>
<name>A0ABR3QZU5_9PLEO</name>
<feature type="domain" description="Rhamnogalacturonan lyase" evidence="6">
    <location>
        <begin position="60"/>
        <end position="127"/>
    </location>
</feature>
<reference evidence="7 8" key="1">
    <citation type="submission" date="2024-02" db="EMBL/GenBank/DDBJ databases">
        <title>De novo assembly and annotation of 12 fungi associated with fruit tree decline syndrome in Ontario, Canada.</title>
        <authorList>
            <person name="Sulman M."/>
            <person name="Ellouze W."/>
            <person name="Ilyukhin E."/>
        </authorList>
    </citation>
    <scope>NUCLEOTIDE SEQUENCE [LARGE SCALE GENOMIC DNA]</scope>
    <source>
        <strain evidence="7 8">M97-236</strain>
    </source>
</reference>
<dbReference type="EMBL" id="JAKIXB020000025">
    <property type="protein sequence ID" value="KAL1597676.1"/>
    <property type="molecule type" value="Genomic_DNA"/>
</dbReference>
<dbReference type="PANTHER" id="PTHR36574:SF1">
    <property type="entry name" value="RHAMNOGALACTURONATE LYASE-RELATED"/>
    <property type="match status" value="1"/>
</dbReference>
<evidence type="ECO:0008006" key="9">
    <source>
        <dbReference type="Google" id="ProtNLM"/>
    </source>
</evidence>
<evidence type="ECO:0000259" key="6">
    <source>
        <dbReference type="Pfam" id="PF14686"/>
    </source>
</evidence>
<keyword evidence="2" id="KW-0119">Carbohydrate metabolism</keyword>
<dbReference type="InterPro" id="IPR029413">
    <property type="entry name" value="RG-lyase_II"/>
</dbReference>
<dbReference type="InterPro" id="IPR029411">
    <property type="entry name" value="RG-lyase_III"/>
</dbReference>
<evidence type="ECO:0000259" key="4">
    <source>
        <dbReference type="Pfam" id="PF09284"/>
    </source>
</evidence>
<feature type="domain" description="Rhamnogalacturonase B N-terminal" evidence="4">
    <location>
        <begin position="3"/>
        <end position="46"/>
    </location>
</feature>
<evidence type="ECO:0000256" key="2">
    <source>
        <dbReference type="ARBA" id="ARBA00023277"/>
    </source>
</evidence>
<dbReference type="Pfam" id="PF09284">
    <property type="entry name" value="RhgB_N"/>
    <property type="match status" value="1"/>
</dbReference>
<dbReference type="InterPro" id="IPR015364">
    <property type="entry name" value="RhgB_N"/>
</dbReference>
<keyword evidence="1" id="KW-0732">Signal</keyword>
<organism evidence="7 8">
    <name type="scientific">Nothophoma quercina</name>
    <dbReference type="NCBI Taxonomy" id="749835"/>
    <lineage>
        <taxon>Eukaryota</taxon>
        <taxon>Fungi</taxon>
        <taxon>Dikarya</taxon>
        <taxon>Ascomycota</taxon>
        <taxon>Pezizomycotina</taxon>
        <taxon>Dothideomycetes</taxon>
        <taxon>Pleosporomycetidae</taxon>
        <taxon>Pleosporales</taxon>
        <taxon>Pleosporineae</taxon>
        <taxon>Didymellaceae</taxon>
        <taxon>Nothophoma</taxon>
    </lineage>
</organism>
<dbReference type="CDD" id="cd10316">
    <property type="entry name" value="RGL4_M"/>
    <property type="match status" value="1"/>
</dbReference>
<dbReference type="Gene3D" id="2.60.40.1120">
    <property type="entry name" value="Carboxypeptidase-like, regulatory domain"/>
    <property type="match status" value="1"/>
</dbReference>
<dbReference type="Pfam" id="PF14686">
    <property type="entry name" value="fn3_3"/>
    <property type="match status" value="1"/>
</dbReference>
<sequence>MGHTDAMRFGLQGPSVLHFTDNAAAPNANLFARKADWSWMDNLGIDSWVPSSKRGAIAGVGLANMKNGQQYVVGLKSDVGQYWTTAGAHGAWKIDRVLPGTYTLNVYKSELEVHTSTVTINAGSTTSKNTITCADPQDTSVIWRIGEWDGSPKGFLNFEDTPMKPTYMHPSDSRLASWKPGNFIVGTSKANQFPGYMWKDINNGHLVYFRLSDAQLAKSFKIRIGVTEGLARGRPAINVNSWAAPLQAQKSQGDTRSLTVGTYRGNNQIYEFTVPASAWVKSAREYQILKISIVTGKTATGYLSGGVSFDALEMIAV</sequence>
<gene>
    <name evidence="7" type="ORF">SLS59_007374</name>
</gene>
<dbReference type="SUPFAM" id="SSF49785">
    <property type="entry name" value="Galactose-binding domain-like"/>
    <property type="match status" value="1"/>
</dbReference>
<dbReference type="InterPro" id="IPR013784">
    <property type="entry name" value="Carb-bd-like_fold"/>
</dbReference>
<dbReference type="PANTHER" id="PTHR36574">
    <property type="entry name" value="RHAMNOGALACTURONATE LYASE-RELATED"/>
    <property type="match status" value="1"/>
</dbReference>
<evidence type="ECO:0000256" key="1">
    <source>
        <dbReference type="ARBA" id="ARBA00022729"/>
    </source>
</evidence>
<dbReference type="Proteomes" id="UP001521222">
    <property type="component" value="Unassembled WGS sequence"/>
</dbReference>
<dbReference type="Pfam" id="PF14683">
    <property type="entry name" value="CBM-like"/>
    <property type="match status" value="1"/>
</dbReference>
<proteinExistence type="predicted"/>
<keyword evidence="8" id="KW-1185">Reference proteome</keyword>
<dbReference type="Gene3D" id="2.60.120.260">
    <property type="entry name" value="Galactose-binding domain-like"/>
    <property type="match status" value="1"/>
</dbReference>